<dbReference type="Gene3D" id="1.20.120.1810">
    <property type="match status" value="1"/>
</dbReference>
<keyword evidence="3" id="KW-0238">DNA-binding</keyword>
<accession>A0A174HRJ5</accession>
<organism evidence="6 7">
    <name type="scientific">Clostridium disporicum</name>
    <dbReference type="NCBI Taxonomy" id="84024"/>
    <lineage>
        <taxon>Bacteria</taxon>
        <taxon>Bacillati</taxon>
        <taxon>Bacillota</taxon>
        <taxon>Clostridia</taxon>
        <taxon>Eubacteriales</taxon>
        <taxon>Clostridiaceae</taxon>
        <taxon>Clostridium</taxon>
    </lineage>
</organism>
<dbReference type="InterPro" id="IPR013325">
    <property type="entry name" value="RNA_pol_sigma_r2"/>
</dbReference>
<evidence type="ECO:0000256" key="1">
    <source>
        <dbReference type="ARBA" id="ARBA00023015"/>
    </source>
</evidence>
<keyword evidence="2" id="KW-0731">Sigma factor</keyword>
<dbReference type="AlphaFoldDB" id="A0A174HRJ5"/>
<feature type="domain" description="RNA polymerase sigma-70" evidence="5">
    <location>
        <begin position="47"/>
        <end position="60"/>
    </location>
</feature>
<gene>
    <name evidence="6" type="primary">rpoD_2</name>
    <name evidence="6" type="ORF">ERS852470_03268</name>
</gene>
<dbReference type="PRINTS" id="PR00046">
    <property type="entry name" value="SIGMA70FCT"/>
</dbReference>
<dbReference type="InterPro" id="IPR014284">
    <property type="entry name" value="RNA_pol_sigma-70_dom"/>
</dbReference>
<name>A0A174HRJ5_9CLOT</name>
<sequence>MSNEELVQLYQNGDKKALEKLIQSNTGIINKIANKYNGINRELEFDDLFQSGVLGLINAVEKYNCNHEKKAKFITYAVFLIDRYIYFCVNGRGSKEIENNKFYNSCTSLNAPRGEDETGEVIGFIEGVDYGFENIEEKIFLQNLRKDLEEVMQSYNTLEQREILKSKYGWNAKPMMLNDIAELFNSTVSKVRNTEILALRKLRNSSWAMQNVKEFAELGYIDKFYLELMRERGDI</sequence>
<dbReference type="Proteomes" id="UP000095558">
    <property type="component" value="Unassembled WGS sequence"/>
</dbReference>
<reference evidence="6 7" key="1">
    <citation type="submission" date="2015-09" db="EMBL/GenBank/DDBJ databases">
        <authorList>
            <consortium name="Pathogen Informatics"/>
        </authorList>
    </citation>
    <scope>NUCLEOTIDE SEQUENCE [LARGE SCALE GENOMIC DNA]</scope>
    <source>
        <strain evidence="6 7">2789STDY5834855</strain>
    </source>
</reference>
<dbReference type="InterPro" id="IPR000943">
    <property type="entry name" value="RNA_pol_sigma70"/>
</dbReference>
<dbReference type="RefSeq" id="WP_055277812.1">
    <property type="nucleotide sequence ID" value="NZ_CYZV01000048.1"/>
</dbReference>
<evidence type="ECO:0000256" key="3">
    <source>
        <dbReference type="ARBA" id="ARBA00023125"/>
    </source>
</evidence>
<dbReference type="SUPFAM" id="SSF88659">
    <property type="entry name" value="Sigma3 and sigma4 domains of RNA polymerase sigma factors"/>
    <property type="match status" value="1"/>
</dbReference>
<dbReference type="OrthoDB" id="1779676at2"/>
<dbReference type="InterPro" id="IPR036388">
    <property type="entry name" value="WH-like_DNA-bd_sf"/>
</dbReference>
<evidence type="ECO:0000256" key="4">
    <source>
        <dbReference type="ARBA" id="ARBA00023163"/>
    </source>
</evidence>
<dbReference type="PANTHER" id="PTHR30603:SF47">
    <property type="entry name" value="RNA POLYMERASE SIGMA FACTOR SIGD, CHLOROPLASTIC"/>
    <property type="match status" value="1"/>
</dbReference>
<evidence type="ECO:0000313" key="7">
    <source>
        <dbReference type="Proteomes" id="UP000095558"/>
    </source>
</evidence>
<dbReference type="PANTHER" id="PTHR30603">
    <property type="entry name" value="RNA POLYMERASE SIGMA FACTOR RPO"/>
    <property type="match status" value="1"/>
</dbReference>
<evidence type="ECO:0000259" key="5">
    <source>
        <dbReference type="PROSITE" id="PS00715"/>
    </source>
</evidence>
<keyword evidence="4" id="KW-0804">Transcription</keyword>
<dbReference type="GO" id="GO:0016987">
    <property type="term" value="F:sigma factor activity"/>
    <property type="evidence" value="ECO:0007669"/>
    <property type="project" value="UniProtKB-KW"/>
</dbReference>
<dbReference type="NCBIfam" id="TIGR02937">
    <property type="entry name" value="sigma70-ECF"/>
    <property type="match status" value="1"/>
</dbReference>
<dbReference type="GO" id="GO:0006352">
    <property type="term" value="P:DNA-templated transcription initiation"/>
    <property type="evidence" value="ECO:0007669"/>
    <property type="project" value="InterPro"/>
</dbReference>
<dbReference type="Pfam" id="PF04542">
    <property type="entry name" value="Sigma70_r2"/>
    <property type="match status" value="1"/>
</dbReference>
<dbReference type="GO" id="GO:0003677">
    <property type="term" value="F:DNA binding"/>
    <property type="evidence" value="ECO:0007669"/>
    <property type="project" value="UniProtKB-KW"/>
</dbReference>
<evidence type="ECO:0000256" key="2">
    <source>
        <dbReference type="ARBA" id="ARBA00023082"/>
    </source>
</evidence>
<evidence type="ECO:0000313" key="6">
    <source>
        <dbReference type="EMBL" id="CUO75465.1"/>
    </source>
</evidence>
<protein>
    <submittedName>
        <fullName evidence="6">RNA polymerase sigma-32 subunit RpoH</fullName>
    </submittedName>
</protein>
<keyword evidence="1" id="KW-0805">Transcription regulation</keyword>
<dbReference type="PROSITE" id="PS00715">
    <property type="entry name" value="SIGMA70_1"/>
    <property type="match status" value="1"/>
</dbReference>
<dbReference type="InterPro" id="IPR050239">
    <property type="entry name" value="Sigma-70_RNA_pol_init_factors"/>
</dbReference>
<proteinExistence type="predicted"/>
<dbReference type="EMBL" id="CYZV01000048">
    <property type="protein sequence ID" value="CUO75465.1"/>
    <property type="molecule type" value="Genomic_DNA"/>
</dbReference>
<dbReference type="Gene3D" id="1.10.10.10">
    <property type="entry name" value="Winged helix-like DNA-binding domain superfamily/Winged helix DNA-binding domain"/>
    <property type="match status" value="1"/>
</dbReference>
<dbReference type="InterPro" id="IPR013324">
    <property type="entry name" value="RNA_pol_sigma_r3/r4-like"/>
</dbReference>
<dbReference type="InterPro" id="IPR007627">
    <property type="entry name" value="RNA_pol_sigma70_r2"/>
</dbReference>
<dbReference type="SUPFAM" id="SSF88946">
    <property type="entry name" value="Sigma2 domain of RNA polymerase sigma factors"/>
    <property type="match status" value="1"/>
</dbReference>